<dbReference type="Gene3D" id="3.40.50.450">
    <property type="match status" value="1"/>
</dbReference>
<name>A0A242MXI6_CABSO</name>
<evidence type="ECO:0000313" key="1">
    <source>
        <dbReference type="EMBL" id="OTP76147.1"/>
    </source>
</evidence>
<accession>A0A242MXI6</accession>
<dbReference type="SUPFAM" id="SSF52309">
    <property type="entry name" value="N-(deoxy)ribosyltransferase-like"/>
    <property type="match status" value="1"/>
</dbReference>
<keyword evidence="1" id="KW-0808">Transferase</keyword>
<proteinExistence type="predicted"/>
<evidence type="ECO:0000313" key="2">
    <source>
        <dbReference type="Proteomes" id="UP000194546"/>
    </source>
</evidence>
<gene>
    <name evidence="1" type="ORF">PAMC26510_11965</name>
</gene>
<dbReference type="GO" id="GO:0016740">
    <property type="term" value="F:transferase activity"/>
    <property type="evidence" value="ECO:0007669"/>
    <property type="project" value="UniProtKB-KW"/>
</dbReference>
<sequence>MLRVYCAGPLFNARERAEMDSIASVLEQAGFSTFLPHRDGLEFA</sequence>
<organism evidence="1 2">
    <name type="scientific">Caballeronia sordidicola</name>
    <name type="common">Burkholderia sordidicola</name>
    <dbReference type="NCBI Taxonomy" id="196367"/>
    <lineage>
        <taxon>Bacteria</taxon>
        <taxon>Pseudomonadati</taxon>
        <taxon>Pseudomonadota</taxon>
        <taxon>Betaproteobacteria</taxon>
        <taxon>Burkholderiales</taxon>
        <taxon>Burkholderiaceae</taxon>
        <taxon>Caballeronia</taxon>
    </lineage>
</organism>
<dbReference type="EMBL" id="NBTY01000064">
    <property type="protein sequence ID" value="OTP76147.1"/>
    <property type="molecule type" value="Genomic_DNA"/>
</dbReference>
<reference evidence="1 2" key="1">
    <citation type="submission" date="2017-03" db="EMBL/GenBank/DDBJ databases">
        <title>Genome analysis of strain PAMC 26510.</title>
        <authorList>
            <person name="Oh H.-M."/>
            <person name="Yang J.-A."/>
        </authorList>
    </citation>
    <scope>NUCLEOTIDE SEQUENCE [LARGE SCALE GENOMIC DNA]</scope>
    <source>
        <strain evidence="1 2">PAMC 26510</strain>
    </source>
</reference>
<protein>
    <submittedName>
        <fullName evidence="1">Nucleoside 2-deoxyribosyltransferase</fullName>
    </submittedName>
</protein>
<comment type="caution">
    <text evidence="1">The sequence shown here is derived from an EMBL/GenBank/DDBJ whole genome shotgun (WGS) entry which is preliminary data.</text>
</comment>
<dbReference type="AlphaFoldDB" id="A0A242MXI6"/>
<dbReference type="Proteomes" id="UP000194546">
    <property type="component" value="Unassembled WGS sequence"/>
</dbReference>